<comment type="similarity">
    <text evidence="10 12">Belongs to the EPSP synthase family. MurA subfamily.</text>
</comment>
<comment type="pathway">
    <text evidence="2 12">Cell wall biogenesis; peptidoglycan biosynthesis.</text>
</comment>
<dbReference type="InterPro" id="IPR001986">
    <property type="entry name" value="Enolpyruvate_Tfrase_dom"/>
</dbReference>
<evidence type="ECO:0000256" key="1">
    <source>
        <dbReference type="ARBA" id="ARBA00004496"/>
    </source>
</evidence>
<dbReference type="GO" id="GO:0009252">
    <property type="term" value="P:peptidoglycan biosynthetic process"/>
    <property type="evidence" value="ECO:0007669"/>
    <property type="project" value="UniProtKB-UniRule"/>
</dbReference>
<feature type="binding site" evidence="12">
    <location>
        <begin position="120"/>
        <end position="124"/>
    </location>
    <ligand>
        <name>UDP-N-acetyl-alpha-D-glucosamine</name>
        <dbReference type="ChEBI" id="CHEBI:57705"/>
    </ligand>
</feature>
<dbReference type="Pfam" id="PF00275">
    <property type="entry name" value="EPSP_synthase"/>
    <property type="match status" value="1"/>
</dbReference>
<comment type="subcellular location">
    <subcellularLocation>
        <location evidence="1 12">Cytoplasm</location>
    </subcellularLocation>
</comment>
<feature type="binding site" evidence="12">
    <location>
        <begin position="22"/>
        <end position="23"/>
    </location>
    <ligand>
        <name>phosphoenolpyruvate</name>
        <dbReference type="ChEBI" id="CHEBI:58702"/>
    </ligand>
</feature>
<dbReference type="PANTHER" id="PTHR43783">
    <property type="entry name" value="UDP-N-ACETYLGLUCOSAMINE 1-CARBOXYVINYLTRANSFERASE"/>
    <property type="match status" value="1"/>
</dbReference>
<dbReference type="EC" id="2.5.1.7" evidence="12"/>
<dbReference type="OrthoDB" id="9803760at2"/>
<keyword evidence="3 12" id="KW-0963">Cytoplasm</keyword>
<evidence type="ECO:0000256" key="10">
    <source>
        <dbReference type="ARBA" id="ARBA00038367"/>
    </source>
</evidence>
<dbReference type="GO" id="GO:0051301">
    <property type="term" value="P:cell division"/>
    <property type="evidence" value="ECO:0007669"/>
    <property type="project" value="UniProtKB-KW"/>
</dbReference>
<dbReference type="GO" id="GO:0071555">
    <property type="term" value="P:cell wall organization"/>
    <property type="evidence" value="ECO:0007669"/>
    <property type="project" value="UniProtKB-KW"/>
</dbReference>
<dbReference type="GO" id="GO:0008760">
    <property type="term" value="F:UDP-N-acetylglucosamine 1-carboxyvinyltransferase activity"/>
    <property type="evidence" value="ECO:0007669"/>
    <property type="project" value="UniProtKB-UniRule"/>
</dbReference>
<evidence type="ECO:0000256" key="11">
    <source>
        <dbReference type="ARBA" id="ARBA00047527"/>
    </source>
</evidence>
<dbReference type="NCBIfam" id="NF006873">
    <property type="entry name" value="PRK09369.1"/>
    <property type="match status" value="1"/>
</dbReference>
<evidence type="ECO:0000256" key="12">
    <source>
        <dbReference type="HAMAP-Rule" id="MF_00111"/>
    </source>
</evidence>
<dbReference type="Gene3D" id="3.65.10.10">
    <property type="entry name" value="Enolpyruvate transferase domain"/>
    <property type="match status" value="2"/>
</dbReference>
<sequence length="422" mass="45466">MYKFLIKGGKLLNGKVKVSGSKNASLPIIFAAILTEDAVISNVPDLRDTRTAISLLKDMGFEAEFDNNKLHVMKGKRIKTEADYELVRTMRASVLTLGPLLARFGKARVSLPGGCAIGARPVDLHLKALSKLGADIKIEHGYINAVASNGLKGAEIVFDFPTVGGTENLLMAAVLAKGKTIIMNAAKEPEIVDLARALKRAGAIIEGEGTDTIEVEGVDSIGPINYTVMPDRIEAGTFVACVAAAGGEVIIEEFPHDVLGAVIDKFKDAGVVIEKIDNKTAFVKSEGKLRGTDITTEVYPGFPTDMQAQFMAVMCLADGVSVIKETIFENRFQHVLELQRLGADIKIDGNTAIVRGVDRLIGAKVMATDLRASASLVVAGLAAENTTEIYRIYHLERGYENLEMKLSFLGADIEKVKSDRPY</sequence>
<protein>
    <recommendedName>
        <fullName evidence="12">UDP-N-acetylglucosamine 1-carboxyvinyltransferase</fullName>
        <ecNumber evidence="12">2.5.1.7</ecNumber>
    </recommendedName>
    <alternativeName>
        <fullName evidence="12">Enoylpyruvate transferase</fullName>
    </alternativeName>
    <alternativeName>
        <fullName evidence="12">UDP-N-acetylglucosamine enolpyruvyl transferase</fullName>
        <shortName evidence="12">EPT</shortName>
    </alternativeName>
</protein>
<dbReference type="FunFam" id="3.65.10.10:FF:000001">
    <property type="entry name" value="UDP-N-acetylglucosamine 1-carboxyvinyltransferase"/>
    <property type="match status" value="1"/>
</dbReference>
<keyword evidence="4 12" id="KW-0132">Cell division</keyword>
<keyword evidence="9 12" id="KW-0961">Cell wall biogenesis/degradation</keyword>
<evidence type="ECO:0000256" key="8">
    <source>
        <dbReference type="ARBA" id="ARBA00023306"/>
    </source>
</evidence>
<comment type="caution">
    <text evidence="14">The sequence shown here is derived from an EMBL/GenBank/DDBJ whole genome shotgun (WGS) entry which is preliminary data.</text>
</comment>
<dbReference type="InterPro" id="IPR050068">
    <property type="entry name" value="MurA_subfamily"/>
</dbReference>
<feature type="modified residue" description="2-(S-cysteinyl)pyruvic acid O-phosphothioketal" evidence="12">
    <location>
        <position position="115"/>
    </location>
</feature>
<keyword evidence="12" id="KW-0670">Pyruvate</keyword>
<comment type="caution">
    <text evidence="12">Lacks conserved residue(s) required for the propagation of feature annotation.</text>
</comment>
<dbReference type="STRING" id="1914305.BLW93_00605"/>
<reference evidence="14 15" key="1">
    <citation type="submission" date="2016-10" db="EMBL/GenBank/DDBJ databases">
        <title>Genome sequence of a sulfur-reducing bacterium Desulfurobacterium indicum K6013.</title>
        <authorList>
            <person name="Cao J."/>
            <person name="Shao Z."/>
            <person name="Alain K."/>
            <person name="Jebbar M."/>
        </authorList>
    </citation>
    <scope>NUCLEOTIDE SEQUENCE [LARGE SCALE GENOMIC DNA]</scope>
    <source>
        <strain evidence="14 15">K6013</strain>
    </source>
</reference>
<name>A0A1R1MNR0_9BACT</name>
<dbReference type="GO" id="GO:0019277">
    <property type="term" value="P:UDP-N-acetylgalactosamine biosynthetic process"/>
    <property type="evidence" value="ECO:0007669"/>
    <property type="project" value="InterPro"/>
</dbReference>
<evidence type="ECO:0000256" key="3">
    <source>
        <dbReference type="ARBA" id="ARBA00022490"/>
    </source>
</evidence>
<feature type="domain" description="Enolpyruvate transferase" evidence="13">
    <location>
        <begin position="7"/>
        <end position="406"/>
    </location>
</feature>
<evidence type="ECO:0000259" key="13">
    <source>
        <dbReference type="Pfam" id="PF00275"/>
    </source>
</evidence>
<dbReference type="InterPro" id="IPR013792">
    <property type="entry name" value="RNA3'P_cycl/enolpyr_Trfase_a/b"/>
</dbReference>
<dbReference type="AlphaFoldDB" id="A0A1R1MNR0"/>
<dbReference type="UniPathway" id="UPA00219"/>
<evidence type="ECO:0000313" key="15">
    <source>
        <dbReference type="Proteomes" id="UP000187408"/>
    </source>
</evidence>
<dbReference type="SUPFAM" id="SSF55205">
    <property type="entry name" value="EPT/RTPC-like"/>
    <property type="match status" value="1"/>
</dbReference>
<feature type="binding site" evidence="12">
    <location>
        <position position="305"/>
    </location>
    <ligand>
        <name>UDP-N-acetyl-alpha-D-glucosamine</name>
        <dbReference type="ChEBI" id="CHEBI:57705"/>
    </ligand>
</feature>
<keyword evidence="5 12" id="KW-0808">Transferase</keyword>
<dbReference type="HAMAP" id="MF_00111">
    <property type="entry name" value="MurA"/>
    <property type="match status" value="1"/>
</dbReference>
<feature type="binding site" evidence="12">
    <location>
        <position position="327"/>
    </location>
    <ligand>
        <name>UDP-N-acetyl-alpha-D-glucosamine</name>
        <dbReference type="ChEBI" id="CHEBI:57705"/>
    </ligand>
</feature>
<dbReference type="CDD" id="cd01555">
    <property type="entry name" value="UdpNAET"/>
    <property type="match status" value="1"/>
</dbReference>
<evidence type="ECO:0000256" key="7">
    <source>
        <dbReference type="ARBA" id="ARBA00022984"/>
    </source>
</evidence>
<gene>
    <name evidence="12" type="primary">murA</name>
    <name evidence="14" type="ORF">BLW93_00605</name>
</gene>
<accession>A0A1R1MNR0</accession>
<dbReference type="InterPro" id="IPR036968">
    <property type="entry name" value="Enolpyruvate_Tfrase_sf"/>
</dbReference>
<evidence type="ECO:0000256" key="6">
    <source>
        <dbReference type="ARBA" id="ARBA00022960"/>
    </source>
</evidence>
<proteinExistence type="inferred from homology"/>
<dbReference type="GO" id="GO:0005737">
    <property type="term" value="C:cytoplasm"/>
    <property type="evidence" value="ECO:0007669"/>
    <property type="project" value="UniProtKB-SubCell"/>
</dbReference>
<evidence type="ECO:0000256" key="4">
    <source>
        <dbReference type="ARBA" id="ARBA00022618"/>
    </source>
</evidence>
<comment type="catalytic activity">
    <reaction evidence="11 12">
        <text>phosphoenolpyruvate + UDP-N-acetyl-alpha-D-glucosamine = UDP-N-acetyl-3-O-(1-carboxyvinyl)-alpha-D-glucosamine + phosphate</text>
        <dbReference type="Rhea" id="RHEA:18681"/>
        <dbReference type="ChEBI" id="CHEBI:43474"/>
        <dbReference type="ChEBI" id="CHEBI:57705"/>
        <dbReference type="ChEBI" id="CHEBI:58702"/>
        <dbReference type="ChEBI" id="CHEBI:68483"/>
        <dbReference type="EC" id="2.5.1.7"/>
    </reaction>
</comment>
<evidence type="ECO:0000256" key="5">
    <source>
        <dbReference type="ARBA" id="ARBA00022679"/>
    </source>
</evidence>
<dbReference type="Proteomes" id="UP000187408">
    <property type="component" value="Unassembled WGS sequence"/>
</dbReference>
<evidence type="ECO:0000256" key="2">
    <source>
        <dbReference type="ARBA" id="ARBA00004752"/>
    </source>
</evidence>
<evidence type="ECO:0000313" key="14">
    <source>
        <dbReference type="EMBL" id="OMH41416.1"/>
    </source>
</evidence>
<keyword evidence="8 12" id="KW-0131">Cell cycle</keyword>
<dbReference type="InterPro" id="IPR005750">
    <property type="entry name" value="UDP_GlcNAc_COvinyl_MurA"/>
</dbReference>
<organism evidence="14 15">
    <name type="scientific">Desulfurobacterium indicum</name>
    <dbReference type="NCBI Taxonomy" id="1914305"/>
    <lineage>
        <taxon>Bacteria</taxon>
        <taxon>Pseudomonadati</taxon>
        <taxon>Aquificota</taxon>
        <taxon>Aquificia</taxon>
        <taxon>Desulfurobacteriales</taxon>
        <taxon>Desulfurobacteriaceae</taxon>
        <taxon>Desulfurobacterium</taxon>
    </lineage>
</organism>
<feature type="active site" description="Proton donor" evidence="12">
    <location>
        <position position="115"/>
    </location>
</feature>
<dbReference type="EMBL" id="MOEN01000001">
    <property type="protein sequence ID" value="OMH41416.1"/>
    <property type="molecule type" value="Genomic_DNA"/>
</dbReference>
<feature type="binding site" evidence="12">
    <location>
        <position position="91"/>
    </location>
    <ligand>
        <name>UDP-N-acetyl-alpha-D-glucosamine</name>
        <dbReference type="ChEBI" id="CHEBI:57705"/>
    </ligand>
</feature>
<keyword evidence="15" id="KW-1185">Reference proteome</keyword>
<dbReference type="PANTHER" id="PTHR43783:SF1">
    <property type="entry name" value="UDP-N-ACETYLGLUCOSAMINE 1-CARBOXYVINYLTRANSFERASE"/>
    <property type="match status" value="1"/>
</dbReference>
<dbReference type="NCBIfam" id="TIGR01072">
    <property type="entry name" value="murA"/>
    <property type="match status" value="1"/>
</dbReference>
<comment type="function">
    <text evidence="12">Cell wall formation. Adds enolpyruvyl to UDP-N-acetylglucosamine.</text>
</comment>
<keyword evidence="6 12" id="KW-0133">Cell shape</keyword>
<dbReference type="RefSeq" id="WP_076712167.1">
    <property type="nucleotide sequence ID" value="NZ_MOEN01000001.1"/>
</dbReference>
<keyword evidence="7 12" id="KW-0573">Peptidoglycan synthesis</keyword>
<evidence type="ECO:0000256" key="9">
    <source>
        <dbReference type="ARBA" id="ARBA00023316"/>
    </source>
</evidence>
<dbReference type="GO" id="GO:0008360">
    <property type="term" value="P:regulation of cell shape"/>
    <property type="evidence" value="ECO:0007669"/>
    <property type="project" value="UniProtKB-KW"/>
</dbReference>